<keyword evidence="2" id="KW-0131">Cell cycle</keyword>
<dbReference type="STRING" id="1266660.A0A1G4K3M1"/>
<feature type="region of interest" description="Disordered" evidence="3">
    <location>
        <begin position="486"/>
        <end position="511"/>
    </location>
</feature>
<feature type="region of interest" description="Disordered" evidence="3">
    <location>
        <begin position="49"/>
        <end position="68"/>
    </location>
</feature>
<dbReference type="OrthoDB" id="2123378at2759"/>
<protein>
    <submittedName>
        <fullName evidence="5">LADA_0H11188g1_1</fullName>
    </submittedName>
</protein>
<evidence type="ECO:0000313" key="5">
    <source>
        <dbReference type="EMBL" id="SCU98189.1"/>
    </source>
</evidence>
<reference evidence="5 6" key="1">
    <citation type="submission" date="2016-03" db="EMBL/GenBank/DDBJ databases">
        <authorList>
            <person name="Devillers H."/>
        </authorList>
    </citation>
    <scope>NUCLEOTIDE SEQUENCE [LARGE SCALE GENOMIC DNA]</scope>
    <source>
        <strain evidence="5">CBS 10888</strain>
    </source>
</reference>
<evidence type="ECO:0000256" key="3">
    <source>
        <dbReference type="SAM" id="MobiDB-lite"/>
    </source>
</evidence>
<feature type="domain" description="PH" evidence="4">
    <location>
        <begin position="1238"/>
        <end position="1349"/>
    </location>
</feature>
<dbReference type="CDD" id="cd13278">
    <property type="entry name" value="PH_Bud4"/>
    <property type="match status" value="1"/>
</dbReference>
<accession>A0A1G4K3M1</accession>
<organism evidence="5 6">
    <name type="scientific">Lachancea dasiensis</name>
    <dbReference type="NCBI Taxonomy" id="1072105"/>
    <lineage>
        <taxon>Eukaryota</taxon>
        <taxon>Fungi</taxon>
        <taxon>Dikarya</taxon>
        <taxon>Ascomycota</taxon>
        <taxon>Saccharomycotina</taxon>
        <taxon>Saccharomycetes</taxon>
        <taxon>Saccharomycetales</taxon>
        <taxon>Saccharomycetaceae</taxon>
        <taxon>Lachancea</taxon>
    </lineage>
</organism>
<evidence type="ECO:0000256" key="1">
    <source>
        <dbReference type="ARBA" id="ARBA00022618"/>
    </source>
</evidence>
<dbReference type="EMBL" id="LT598461">
    <property type="protein sequence ID" value="SCU98189.1"/>
    <property type="molecule type" value="Genomic_DNA"/>
</dbReference>
<feature type="region of interest" description="Disordered" evidence="3">
    <location>
        <begin position="559"/>
        <end position="584"/>
    </location>
</feature>
<evidence type="ECO:0000256" key="2">
    <source>
        <dbReference type="ARBA" id="ARBA00023306"/>
    </source>
</evidence>
<feature type="region of interest" description="Disordered" evidence="3">
    <location>
        <begin position="140"/>
        <end position="159"/>
    </location>
</feature>
<dbReference type="Proteomes" id="UP000190274">
    <property type="component" value="Chromosome H"/>
</dbReference>
<dbReference type="InterPro" id="IPR052007">
    <property type="entry name" value="Bud4"/>
</dbReference>
<keyword evidence="1" id="KW-0132">Cell division</keyword>
<dbReference type="GO" id="GO:0005525">
    <property type="term" value="F:GTP binding"/>
    <property type="evidence" value="ECO:0007669"/>
    <property type="project" value="TreeGrafter"/>
</dbReference>
<dbReference type="SMART" id="SM00233">
    <property type="entry name" value="PH"/>
    <property type="match status" value="1"/>
</dbReference>
<evidence type="ECO:0000259" key="4">
    <source>
        <dbReference type="PROSITE" id="PS50003"/>
    </source>
</evidence>
<feature type="compositionally biased region" description="Basic and acidic residues" evidence="3">
    <location>
        <begin position="58"/>
        <end position="68"/>
    </location>
</feature>
<feature type="region of interest" description="Disordered" evidence="3">
    <location>
        <begin position="929"/>
        <end position="949"/>
    </location>
</feature>
<dbReference type="Gene3D" id="2.30.29.30">
    <property type="entry name" value="Pleckstrin-homology domain (PH domain)/Phosphotyrosine-binding domain (PTB)"/>
    <property type="match status" value="1"/>
</dbReference>
<dbReference type="InterPro" id="IPR011993">
    <property type="entry name" value="PH-like_dom_sf"/>
</dbReference>
<dbReference type="PANTHER" id="PTHR36100">
    <property type="entry name" value="BUD SITE SELECTION PROTEIN 4"/>
    <property type="match status" value="1"/>
</dbReference>
<gene>
    <name evidence="5" type="ORF">LADA_0H11188G</name>
</gene>
<feature type="compositionally biased region" description="Polar residues" evidence="3">
    <location>
        <begin position="495"/>
        <end position="509"/>
    </location>
</feature>
<dbReference type="GO" id="GO:0097271">
    <property type="term" value="P:protein localization to bud neck"/>
    <property type="evidence" value="ECO:0007669"/>
    <property type="project" value="TreeGrafter"/>
</dbReference>
<dbReference type="GO" id="GO:0000142">
    <property type="term" value="C:cellular bud neck contractile ring"/>
    <property type="evidence" value="ECO:0007669"/>
    <property type="project" value="TreeGrafter"/>
</dbReference>
<dbReference type="InterPro" id="IPR001849">
    <property type="entry name" value="PH_domain"/>
</dbReference>
<dbReference type="PROSITE" id="PS50003">
    <property type="entry name" value="PH_DOMAIN"/>
    <property type="match status" value="1"/>
</dbReference>
<evidence type="ECO:0000313" key="6">
    <source>
        <dbReference type="Proteomes" id="UP000190274"/>
    </source>
</evidence>
<sequence length="1369" mass="153281">MNSDDNLNLTTVDSLLSEIEREIPLTAKRQLSLHEIGDETMDKIVRHNTRSNSNVGADDSKSANADKSEQQLFLESRHNRSVMFSDKFELHEYPGAESSLIGEHPTEAASDVVAWDLSVTTQSCPKEKYTKENVVADNLPARPGLDYNDNGLSASDSSDSSLDITEAELRANSVTNLHERLDHVLGSKHGSPNVPKLKEMVNNADQMAFAAPENHLPSQPLKIKFESTPPLLSNDADAAHKFLEFELEPAHSEEETFNNVQHSPSKIPTTNTIRINRLASAELLAGTGQSRVSSGSSMDESVTDLETTMRQDKFQLLRTYVPSNNAAHSSTHTYQLPNKSLSILEPDVNTSRVFSVATTADEFQSARESDWSSSSSVNDDRIEQSIKDLQISTGFVREDETLEDISKEVKKDEQYSNGFSIPTYTRERPIFLPKTSDEENSMLKSISNSTVKLTDLNHIGNATLNDQEVIEDDNCSHISSPVEYQGHIEKDNDNGDQSRTGNSTASNGGNFAVGQKEIRSQTGDIIPLCTGSNGEQNLNVQDIPFDDKDELENIEIQKGENSLCHSEPGDSSLENNTEKHTAEGHESEQLLIHNRIASNNFATLFDDDPIFADVGDTSQDSVDITYSLKPDYLSIWHCQEGIKKSSPTISANSQFSNHSAGTADSSLVAPSKFRLKPRLVSRSKIHYSHHQRAHSPLLRSKIESAATSSILDPQASEVRGTRPPVQQIPSIAQIALIQSESKSCNAPQEGSKEPSQDEDIELPGKIVEESFSKPTDVNEAPVEKNEDLVQTASDSLYLPELSTTKFSFMEDFGDILKNMNQDNISLKHSERQLEDPTVYHIWDENNYENGLNFSFNKRDGEAARDALNDKVIKKLLVGSPNSNANQEAENTLTGLGILKKADSDVAICRTESFNGYEVSRCASSESVEHNRDLFQSPKTPSPIKKSHVESPFKTIRSRKLMEQAENNTQPELENVSKNFELSEPKLSTPSPKISIHSSVKDFTKDGKEVVTDLQDSGKLYIMIKSIKNLSLNDTLRHKPKIAMEFDNGVNVAQTAWKPLSGDGMDVNEEYELIMEQVNPKTVPEIIVTLKCKYERPTSELVEVVERIPVKKKFLFGKQKYVVNKKFVSKKIGVDSWDYKFAQDGSFARCSFSLNEEKLDQCTYRTKTFNMHLFNEWEREDGRVEAGQDIFSLPRKPKYKIGEIQIEMCFLPRTSQLEKFPKTLKLAHDIVNKYSEQQDTKFEGFLWQEGGDIDGMLQKRYFVLNGTQLVAHHEITRKPQAMINLLKVVSVVGEGKLTETAVQRVRNFTDVVLFSECFKLIFENGEVINLDAESADDKNTWTNLLSHVVDLNKFHQPWVKHVLNNSRLSV</sequence>
<dbReference type="Pfam" id="PF00169">
    <property type="entry name" value="PH"/>
    <property type="match status" value="1"/>
</dbReference>
<dbReference type="SUPFAM" id="SSF50729">
    <property type="entry name" value="PH domain-like"/>
    <property type="match status" value="1"/>
</dbReference>
<name>A0A1G4K3M1_9SACH</name>
<keyword evidence="6" id="KW-1185">Reference proteome</keyword>
<feature type="region of interest" description="Disordered" evidence="3">
    <location>
        <begin position="740"/>
        <end position="760"/>
    </location>
</feature>
<proteinExistence type="predicted"/>
<dbReference type="PANTHER" id="PTHR36100:SF1">
    <property type="entry name" value="BUD SITE SELECTION PROTEIN 4"/>
    <property type="match status" value="1"/>
</dbReference>
<dbReference type="GO" id="GO:0007120">
    <property type="term" value="P:axial cellular bud site selection"/>
    <property type="evidence" value="ECO:0007669"/>
    <property type="project" value="TreeGrafter"/>
</dbReference>